<dbReference type="EMBL" id="JARTLI010000052">
    <property type="protein sequence ID" value="MED5053616.1"/>
    <property type="molecule type" value="Genomic_DNA"/>
</dbReference>
<dbReference type="RefSeq" id="WP_066147466.1">
    <property type="nucleotide sequence ID" value="NZ_JACIDF010000001.1"/>
</dbReference>
<evidence type="ECO:0000259" key="3">
    <source>
        <dbReference type="Pfam" id="PF17853"/>
    </source>
</evidence>
<feature type="domain" description="CdaR GGDEF-like" evidence="3">
    <location>
        <begin position="173"/>
        <end position="295"/>
    </location>
</feature>
<evidence type="ECO:0000313" key="4">
    <source>
        <dbReference type="EMBL" id="MED5053616.1"/>
    </source>
</evidence>
<gene>
    <name evidence="4" type="ORF">P9850_17675</name>
</gene>
<dbReference type="Pfam" id="PF17853">
    <property type="entry name" value="GGDEF_2"/>
    <property type="match status" value="1"/>
</dbReference>
<dbReference type="InterPro" id="IPR025736">
    <property type="entry name" value="PucR_C-HTH_dom"/>
</dbReference>
<feature type="domain" description="PucR C-terminal helix-turn-helix" evidence="2">
    <location>
        <begin position="348"/>
        <end position="405"/>
    </location>
</feature>
<accession>A0ABD5J233</accession>
<organism evidence="4 5">
    <name type="scientific">Anoxybacteroides rupiense</name>
    <dbReference type="NCBI Taxonomy" id="311460"/>
    <lineage>
        <taxon>Bacteria</taxon>
        <taxon>Bacillati</taxon>
        <taxon>Bacillota</taxon>
        <taxon>Bacilli</taxon>
        <taxon>Bacillales</taxon>
        <taxon>Anoxybacillaceae</taxon>
        <taxon>Anoxybacteroides</taxon>
    </lineage>
</organism>
<dbReference type="AlphaFoldDB" id="A0ABD5J233"/>
<name>A0ABD5J233_9BACL</name>
<evidence type="ECO:0000259" key="2">
    <source>
        <dbReference type="Pfam" id="PF13556"/>
    </source>
</evidence>
<evidence type="ECO:0000313" key="5">
    <source>
        <dbReference type="Proteomes" id="UP001339962"/>
    </source>
</evidence>
<dbReference type="Proteomes" id="UP001339962">
    <property type="component" value="Unassembled WGS sequence"/>
</dbReference>
<comment type="caution">
    <text evidence="4">The sequence shown here is derived from an EMBL/GenBank/DDBJ whole genome shotgun (WGS) entry which is preliminary data.</text>
</comment>
<evidence type="ECO:0000256" key="1">
    <source>
        <dbReference type="ARBA" id="ARBA00006754"/>
    </source>
</evidence>
<dbReference type="InterPro" id="IPR051448">
    <property type="entry name" value="CdaR-like_regulators"/>
</dbReference>
<reference evidence="4 5" key="1">
    <citation type="submission" date="2023-03" db="EMBL/GenBank/DDBJ databases">
        <title>Bacillus Genome Sequencing.</title>
        <authorList>
            <person name="Dunlap C."/>
        </authorList>
    </citation>
    <scope>NUCLEOTIDE SEQUENCE [LARGE SCALE GENOMIC DNA]</scope>
    <source>
        <strain evidence="4 5">NRS-38</strain>
    </source>
</reference>
<dbReference type="InterPro" id="IPR041522">
    <property type="entry name" value="CdaR_GGDEF"/>
</dbReference>
<dbReference type="Gene3D" id="1.10.10.2840">
    <property type="entry name" value="PucR C-terminal helix-turn-helix domain"/>
    <property type="match status" value="1"/>
</dbReference>
<proteinExistence type="inferred from homology"/>
<dbReference type="Pfam" id="PF13556">
    <property type="entry name" value="HTH_30"/>
    <property type="match status" value="1"/>
</dbReference>
<dbReference type="InterPro" id="IPR042070">
    <property type="entry name" value="PucR_C-HTH_sf"/>
</dbReference>
<dbReference type="PANTHER" id="PTHR33744:SF1">
    <property type="entry name" value="DNA-BINDING TRANSCRIPTIONAL ACTIVATOR ADER"/>
    <property type="match status" value="1"/>
</dbReference>
<sequence>MDGSKQESQWNEKEFASLHELADFVSAHVQCPVTIESRDLELMAYSGNHNEPDAVRMNTILSKRAAAHVVHYLHESGWLQRIEEASGVVKIPTLTEIGLGPRTVACIKSGKKIYGYLWVQEASDAFAEEHQSFLVEAAKKAAEWFEQQMSVTRKRQKEMERILMSFIREGAPSDQAVKIEAELRGIKLPKEFVVVLFRVLRSDRKEIIRHYIIFSMNALSGSTFLIENHEQLICIIGNPSVSSHTALDQARLLLEKLEKEFHCDLQRDVLVGIGKEYRRLKDLRQSYTEATEVIHIKTRLHEPLGHFYEELGIYRLLPAIYAQHKRQRYQNEQLQKLKRYDMENQTTLIQTLKQYLKNDGKIKETAEDLYIHPNTLHYRIKRIQAITGIDFADFEQRMMLYIDLLLLQYKDDIVFDTQI</sequence>
<comment type="similarity">
    <text evidence="1">Belongs to the CdaR family.</text>
</comment>
<protein>
    <submittedName>
        <fullName evidence="4">Helix-turn-helix domain-containing protein</fullName>
    </submittedName>
</protein>
<dbReference type="PANTHER" id="PTHR33744">
    <property type="entry name" value="CARBOHYDRATE DIACID REGULATOR"/>
    <property type="match status" value="1"/>
</dbReference>